<dbReference type="OMA" id="ENNTRAN"/>
<evidence type="ECO:0000313" key="5">
    <source>
        <dbReference type="Proteomes" id="UP001149090"/>
    </source>
</evidence>
<dbReference type="InterPro" id="IPR027417">
    <property type="entry name" value="P-loop_NTPase"/>
</dbReference>
<dbReference type="PANTHER" id="PTHR47977">
    <property type="entry name" value="RAS-RELATED PROTEIN RAB"/>
    <property type="match status" value="1"/>
</dbReference>
<dbReference type="Proteomes" id="UP001149090">
    <property type="component" value="Unassembled WGS sequence"/>
</dbReference>
<evidence type="ECO:0000256" key="3">
    <source>
        <dbReference type="SAM" id="SignalP"/>
    </source>
</evidence>
<dbReference type="GO" id="GO:0005525">
    <property type="term" value="F:GTP binding"/>
    <property type="evidence" value="ECO:0007669"/>
    <property type="project" value="UniProtKB-KW"/>
</dbReference>
<dbReference type="InterPro" id="IPR001806">
    <property type="entry name" value="Small_GTPase"/>
</dbReference>
<dbReference type="PROSITE" id="PS51421">
    <property type="entry name" value="RAS"/>
    <property type="match status" value="1"/>
</dbReference>
<evidence type="ECO:0000313" key="4">
    <source>
        <dbReference type="EMBL" id="KAJ5076544.1"/>
    </source>
</evidence>
<sequence length="218" mass="24999">MSFHFMFKIVIIGAAGVGKTSLIDRYVDNTFNFNCQSTIGVDFKTKDVEIEGKIVRLQIWDTAGQERFQISFSSSIYKNADIDIVVFDLTNEESLNKIGSYLKEIENNTRANPLIAIVGNKSDLIEEQIENVEERINEILKGRELKLFKTSAKDGTNVNELFYEIAKTFKENQPKHHLIANIDFENNDFENNDSENIVLEDIVFENPERQNSKSKKCC</sequence>
<dbReference type="PRINTS" id="PR00449">
    <property type="entry name" value="RASTRNSFRMNG"/>
</dbReference>
<gene>
    <name evidence="4" type="ORF">M0811_06124</name>
</gene>
<reference evidence="4" key="1">
    <citation type="submission" date="2022-10" db="EMBL/GenBank/DDBJ databases">
        <title>Novel sulphate-reducing endosymbionts in the free-living metamonad Anaeramoeba.</title>
        <authorList>
            <person name="Jerlstrom-Hultqvist J."/>
            <person name="Cepicka I."/>
            <person name="Gallot-Lavallee L."/>
            <person name="Salas-Leiva D."/>
            <person name="Curtis B.A."/>
            <person name="Zahonova K."/>
            <person name="Pipaliya S."/>
            <person name="Dacks J."/>
            <person name="Roger A.J."/>
        </authorList>
    </citation>
    <scope>NUCLEOTIDE SEQUENCE</scope>
    <source>
        <strain evidence="4">BMAN</strain>
    </source>
</reference>
<dbReference type="GO" id="GO:0003924">
    <property type="term" value="F:GTPase activity"/>
    <property type="evidence" value="ECO:0007669"/>
    <property type="project" value="InterPro"/>
</dbReference>
<dbReference type="SMART" id="SM00174">
    <property type="entry name" value="RHO"/>
    <property type="match status" value="1"/>
</dbReference>
<keyword evidence="1" id="KW-0547">Nucleotide-binding</keyword>
<dbReference type="Gene3D" id="3.40.50.300">
    <property type="entry name" value="P-loop containing nucleotide triphosphate hydrolases"/>
    <property type="match status" value="1"/>
</dbReference>
<dbReference type="FunFam" id="3.40.50.300:FF:001204">
    <property type="entry name" value="Small GTP-binding protein, putative"/>
    <property type="match status" value="1"/>
</dbReference>
<keyword evidence="3" id="KW-0732">Signal</keyword>
<dbReference type="NCBIfam" id="TIGR00231">
    <property type="entry name" value="small_GTP"/>
    <property type="match status" value="1"/>
</dbReference>
<dbReference type="CDD" id="cd00154">
    <property type="entry name" value="Rab"/>
    <property type="match status" value="1"/>
</dbReference>
<keyword evidence="2" id="KW-0342">GTP-binding</keyword>
<dbReference type="Pfam" id="PF00071">
    <property type="entry name" value="Ras"/>
    <property type="match status" value="1"/>
</dbReference>
<dbReference type="SUPFAM" id="SSF52540">
    <property type="entry name" value="P-loop containing nucleoside triphosphate hydrolases"/>
    <property type="match status" value="1"/>
</dbReference>
<proteinExistence type="predicted"/>
<feature type="chain" id="PRO_5040149186" evidence="3">
    <location>
        <begin position="23"/>
        <end position="218"/>
    </location>
</feature>
<dbReference type="AlphaFoldDB" id="A0A9Q0RFA2"/>
<dbReference type="SMART" id="SM00175">
    <property type="entry name" value="RAB"/>
    <property type="match status" value="1"/>
</dbReference>
<accession>A0A9Q0RFA2</accession>
<protein>
    <submittedName>
        <fullName evidence="4">Gtp-binding protein ypt1</fullName>
    </submittedName>
</protein>
<dbReference type="InterPro" id="IPR005225">
    <property type="entry name" value="Small_GTP-bd"/>
</dbReference>
<dbReference type="InterPro" id="IPR050227">
    <property type="entry name" value="Rab"/>
</dbReference>
<dbReference type="SMART" id="SM00176">
    <property type="entry name" value="RAN"/>
    <property type="match status" value="1"/>
</dbReference>
<organism evidence="4 5">
    <name type="scientific">Anaeramoeba ignava</name>
    <name type="common">Anaerobic marine amoeba</name>
    <dbReference type="NCBI Taxonomy" id="1746090"/>
    <lineage>
        <taxon>Eukaryota</taxon>
        <taxon>Metamonada</taxon>
        <taxon>Anaeramoebidae</taxon>
        <taxon>Anaeramoeba</taxon>
    </lineage>
</organism>
<evidence type="ECO:0000256" key="1">
    <source>
        <dbReference type="ARBA" id="ARBA00022741"/>
    </source>
</evidence>
<dbReference type="OrthoDB" id="26525at2759"/>
<dbReference type="SMART" id="SM00173">
    <property type="entry name" value="RAS"/>
    <property type="match status" value="1"/>
</dbReference>
<name>A0A9Q0RFA2_ANAIG</name>
<dbReference type="PROSITE" id="PS51419">
    <property type="entry name" value="RAB"/>
    <property type="match status" value="1"/>
</dbReference>
<keyword evidence="5" id="KW-1185">Reference proteome</keyword>
<dbReference type="EMBL" id="JAPDFW010000060">
    <property type="protein sequence ID" value="KAJ5076544.1"/>
    <property type="molecule type" value="Genomic_DNA"/>
</dbReference>
<comment type="caution">
    <text evidence="4">The sequence shown here is derived from an EMBL/GenBank/DDBJ whole genome shotgun (WGS) entry which is preliminary data.</text>
</comment>
<feature type="signal peptide" evidence="3">
    <location>
        <begin position="1"/>
        <end position="22"/>
    </location>
</feature>
<evidence type="ECO:0000256" key="2">
    <source>
        <dbReference type="ARBA" id="ARBA00023134"/>
    </source>
</evidence>